<gene>
    <name evidence="2" type="ORF">SLEP1_g37273</name>
</gene>
<keyword evidence="3" id="KW-1185">Reference proteome</keyword>
<proteinExistence type="predicted"/>
<name>A0AAV5KU17_9ROSI</name>
<dbReference type="EMBL" id="BPVZ01000078">
    <property type="protein sequence ID" value="GKV28189.1"/>
    <property type="molecule type" value="Genomic_DNA"/>
</dbReference>
<dbReference type="Gene3D" id="3.40.30.10">
    <property type="entry name" value="Glutaredoxin"/>
    <property type="match status" value="1"/>
</dbReference>
<organism evidence="2 3">
    <name type="scientific">Rubroshorea leprosula</name>
    <dbReference type="NCBI Taxonomy" id="152421"/>
    <lineage>
        <taxon>Eukaryota</taxon>
        <taxon>Viridiplantae</taxon>
        <taxon>Streptophyta</taxon>
        <taxon>Embryophyta</taxon>
        <taxon>Tracheophyta</taxon>
        <taxon>Spermatophyta</taxon>
        <taxon>Magnoliopsida</taxon>
        <taxon>eudicotyledons</taxon>
        <taxon>Gunneridae</taxon>
        <taxon>Pentapetalae</taxon>
        <taxon>rosids</taxon>
        <taxon>malvids</taxon>
        <taxon>Malvales</taxon>
        <taxon>Dipterocarpaceae</taxon>
        <taxon>Rubroshorea</taxon>
    </lineage>
</organism>
<keyword evidence="1" id="KW-0676">Redox-active center</keyword>
<protein>
    <submittedName>
        <fullName evidence="2">Uncharacterized protein</fullName>
    </submittedName>
</protein>
<comment type="caution">
    <text evidence="2">The sequence shown here is derived from an EMBL/GenBank/DDBJ whole genome shotgun (WGS) entry which is preliminary data.</text>
</comment>
<dbReference type="PANTHER" id="PTHR10293:SF16">
    <property type="entry name" value="GLUTAREDOXIN-RELATED PROTEIN 5, MITOCHONDRIAL"/>
    <property type="match status" value="1"/>
</dbReference>
<evidence type="ECO:0000313" key="2">
    <source>
        <dbReference type="EMBL" id="GKV28189.1"/>
    </source>
</evidence>
<dbReference type="InterPro" id="IPR004480">
    <property type="entry name" value="Monothiol_GRX-rel"/>
</dbReference>
<sequence length="366" mass="41520">MFGEGVVVGNNGVSFSHIQFADDTILFGKATESNLWAAKSILRTFELVSGLKNVGWGNHIRLSFWQPLVDSIKKKLSAPKSVVKTIEKIRKNFLWGGCEETRKVHWVSWEKWWGKLAKGEVGLWGSLIREKYGNGNDNWMSYVKDGRGKGSSWWKDVCRIDVLGENRNGWLSNGFEIIIGDGEEVSFWWDSWSKEGVLAHRFASLYMLSVGMDYKIKQMGVCIGDKCAGRYHGDGIPSKREIRKDQDIPILLPQRRRVISMSLEEYGIQMPQQSHDGIAVSKQMRIGWEVVWFALDPDTHEDFRPTNKLQGSTVSLKDVVEQDVKENPVMIYMKGVPEFPQCGFSLLASGEPKEKLKDIGANQKAE</sequence>
<accession>A0AAV5KU17</accession>
<evidence type="ECO:0000256" key="1">
    <source>
        <dbReference type="ARBA" id="ARBA00023284"/>
    </source>
</evidence>
<evidence type="ECO:0000313" key="3">
    <source>
        <dbReference type="Proteomes" id="UP001054252"/>
    </source>
</evidence>
<dbReference type="PANTHER" id="PTHR10293">
    <property type="entry name" value="GLUTAREDOXIN FAMILY MEMBER"/>
    <property type="match status" value="1"/>
</dbReference>
<dbReference type="GO" id="GO:0005759">
    <property type="term" value="C:mitochondrial matrix"/>
    <property type="evidence" value="ECO:0007669"/>
    <property type="project" value="TreeGrafter"/>
</dbReference>
<dbReference type="AlphaFoldDB" id="A0AAV5KU17"/>
<dbReference type="Proteomes" id="UP001054252">
    <property type="component" value="Unassembled WGS sequence"/>
</dbReference>
<reference evidence="2 3" key="1">
    <citation type="journal article" date="2021" name="Commun. Biol.">
        <title>The genome of Shorea leprosula (Dipterocarpaceae) highlights the ecological relevance of drought in aseasonal tropical rainforests.</title>
        <authorList>
            <person name="Ng K.K.S."/>
            <person name="Kobayashi M.J."/>
            <person name="Fawcett J.A."/>
            <person name="Hatakeyama M."/>
            <person name="Paape T."/>
            <person name="Ng C.H."/>
            <person name="Ang C.C."/>
            <person name="Tnah L.H."/>
            <person name="Lee C.T."/>
            <person name="Nishiyama T."/>
            <person name="Sese J."/>
            <person name="O'Brien M.J."/>
            <person name="Copetti D."/>
            <person name="Mohd Noor M.I."/>
            <person name="Ong R.C."/>
            <person name="Putra M."/>
            <person name="Sireger I.Z."/>
            <person name="Indrioko S."/>
            <person name="Kosugi Y."/>
            <person name="Izuno A."/>
            <person name="Isagi Y."/>
            <person name="Lee S.L."/>
            <person name="Shimizu K.K."/>
        </authorList>
    </citation>
    <scope>NUCLEOTIDE SEQUENCE [LARGE SCALE GENOMIC DNA]</scope>
    <source>
        <strain evidence="2">214</strain>
    </source>
</reference>